<keyword evidence="1" id="KW-0805">Transcription regulation</keyword>
<evidence type="ECO:0000313" key="8">
    <source>
        <dbReference type="Proteomes" id="UP001144096"/>
    </source>
</evidence>
<dbReference type="InterPro" id="IPR009057">
    <property type="entry name" value="Homeodomain-like_sf"/>
</dbReference>
<dbReference type="SUPFAM" id="SSF48498">
    <property type="entry name" value="Tetracyclin repressor-like, C-terminal domain"/>
    <property type="match status" value="1"/>
</dbReference>
<protein>
    <submittedName>
        <fullName evidence="7">TetR/AcrR family transcriptional regulator</fullName>
    </submittedName>
</protein>
<dbReference type="AlphaFoldDB" id="A0A9X2NJI8"/>
<dbReference type="InterPro" id="IPR036271">
    <property type="entry name" value="Tet_transcr_reg_TetR-rel_C_sf"/>
</dbReference>
<dbReference type="RefSeq" id="WP_257925505.1">
    <property type="nucleotide sequence ID" value="NZ_JAMXQV010000029.1"/>
</dbReference>
<organism evidence="7 8">
    <name type="scientific">Amycolatopsis iheyensis</name>
    <dbReference type="NCBI Taxonomy" id="2945988"/>
    <lineage>
        <taxon>Bacteria</taxon>
        <taxon>Bacillati</taxon>
        <taxon>Actinomycetota</taxon>
        <taxon>Actinomycetes</taxon>
        <taxon>Pseudonocardiales</taxon>
        <taxon>Pseudonocardiaceae</taxon>
        <taxon>Amycolatopsis</taxon>
    </lineage>
</organism>
<evidence type="ECO:0000256" key="3">
    <source>
        <dbReference type="ARBA" id="ARBA00023163"/>
    </source>
</evidence>
<dbReference type="GO" id="GO:0000976">
    <property type="term" value="F:transcription cis-regulatory region binding"/>
    <property type="evidence" value="ECO:0007669"/>
    <property type="project" value="TreeGrafter"/>
</dbReference>
<dbReference type="PANTHER" id="PTHR30055:SF151">
    <property type="entry name" value="TRANSCRIPTIONAL REGULATORY PROTEIN"/>
    <property type="match status" value="1"/>
</dbReference>
<reference evidence="7" key="1">
    <citation type="submission" date="2022-06" db="EMBL/GenBank/DDBJ databases">
        <title>Amycolatopsis iheyaensis sp. nov., a new species of the genus Amycolatopsis isolated from soil in Iheya island, Japan.</title>
        <authorList>
            <person name="Ngamcharungchit C."/>
            <person name="Kanto H."/>
            <person name="Take A."/>
            <person name="Intra B."/>
            <person name="Matsumoto A."/>
            <person name="Panbangred W."/>
            <person name="Inahashi Y."/>
        </authorList>
    </citation>
    <scope>NUCLEOTIDE SEQUENCE</scope>
    <source>
        <strain evidence="7">OK19-0408</strain>
    </source>
</reference>
<keyword evidence="8" id="KW-1185">Reference proteome</keyword>
<dbReference type="SUPFAM" id="SSF46689">
    <property type="entry name" value="Homeodomain-like"/>
    <property type="match status" value="1"/>
</dbReference>
<dbReference type="GO" id="GO:0003700">
    <property type="term" value="F:DNA-binding transcription factor activity"/>
    <property type="evidence" value="ECO:0007669"/>
    <property type="project" value="TreeGrafter"/>
</dbReference>
<evidence type="ECO:0000256" key="1">
    <source>
        <dbReference type="ARBA" id="ARBA00023015"/>
    </source>
</evidence>
<feature type="region of interest" description="Disordered" evidence="5">
    <location>
        <begin position="191"/>
        <end position="226"/>
    </location>
</feature>
<dbReference type="PANTHER" id="PTHR30055">
    <property type="entry name" value="HTH-TYPE TRANSCRIPTIONAL REGULATOR RUTR"/>
    <property type="match status" value="1"/>
</dbReference>
<dbReference type="EMBL" id="JAMXQV010000029">
    <property type="protein sequence ID" value="MCR6488937.1"/>
    <property type="molecule type" value="Genomic_DNA"/>
</dbReference>
<sequence>MTTPGRRRGAPPAGERLTRDKVLDRATELIERDGVPAFSLRSLAKELDVRPAALYNHVDGLDDLLTTITTRFLAGFDLTEADEPWPDWVCIVASGMHRRMLARPELTGLMLSRAPMTAAGPALMRRFLDRLVSAGVSRATAHIAWHTVLTVVIGSVQQERARHRKQEDTFQAVLTVAVNGLVTAAAGPPDDQALALLDDHPDAALDQATEVPRSSEPPSALDTVAP</sequence>
<comment type="caution">
    <text evidence="7">The sequence shown here is derived from an EMBL/GenBank/DDBJ whole genome shotgun (WGS) entry which is preliminary data.</text>
</comment>
<gene>
    <name evidence="7" type="ORF">M8542_39525</name>
</gene>
<keyword evidence="3" id="KW-0804">Transcription</keyword>
<evidence type="ECO:0000256" key="4">
    <source>
        <dbReference type="PROSITE-ProRule" id="PRU00335"/>
    </source>
</evidence>
<dbReference type="Proteomes" id="UP001144096">
    <property type="component" value="Unassembled WGS sequence"/>
</dbReference>
<evidence type="ECO:0000256" key="2">
    <source>
        <dbReference type="ARBA" id="ARBA00023125"/>
    </source>
</evidence>
<dbReference type="Gene3D" id="1.10.357.10">
    <property type="entry name" value="Tetracycline Repressor, domain 2"/>
    <property type="match status" value="1"/>
</dbReference>
<evidence type="ECO:0000259" key="6">
    <source>
        <dbReference type="PROSITE" id="PS50977"/>
    </source>
</evidence>
<dbReference type="InterPro" id="IPR050109">
    <property type="entry name" value="HTH-type_TetR-like_transc_reg"/>
</dbReference>
<accession>A0A9X2NJI8</accession>
<dbReference type="PROSITE" id="PS50977">
    <property type="entry name" value="HTH_TETR_2"/>
    <property type="match status" value="1"/>
</dbReference>
<evidence type="ECO:0000256" key="5">
    <source>
        <dbReference type="SAM" id="MobiDB-lite"/>
    </source>
</evidence>
<evidence type="ECO:0000313" key="7">
    <source>
        <dbReference type="EMBL" id="MCR6488937.1"/>
    </source>
</evidence>
<feature type="domain" description="HTH tetR-type" evidence="6">
    <location>
        <begin position="16"/>
        <end position="76"/>
    </location>
</feature>
<keyword evidence="2 4" id="KW-0238">DNA-binding</keyword>
<feature type="DNA-binding region" description="H-T-H motif" evidence="4">
    <location>
        <begin position="39"/>
        <end position="58"/>
    </location>
</feature>
<proteinExistence type="predicted"/>
<name>A0A9X2NJI8_9PSEU</name>
<dbReference type="InterPro" id="IPR001647">
    <property type="entry name" value="HTH_TetR"/>
</dbReference>